<dbReference type="EMBL" id="JASCZI010090643">
    <property type="protein sequence ID" value="MED6143848.1"/>
    <property type="molecule type" value="Genomic_DNA"/>
</dbReference>
<evidence type="ECO:0000256" key="1">
    <source>
        <dbReference type="SAM" id="MobiDB-lite"/>
    </source>
</evidence>
<sequence length="75" mass="8282">MASRNSTTSTDPLPNDIAAKALMKSFDALITVRTKAIKGKGVMRRPKMERKSPREAKKNKESKENGQKAKSPNLP</sequence>
<accession>A0ABU6T753</accession>
<name>A0ABU6T753_9FABA</name>
<comment type="caution">
    <text evidence="2">The sequence shown here is derived from an EMBL/GenBank/DDBJ whole genome shotgun (WGS) entry which is preliminary data.</text>
</comment>
<feature type="compositionally biased region" description="Basic and acidic residues" evidence="1">
    <location>
        <begin position="49"/>
        <end position="67"/>
    </location>
</feature>
<evidence type="ECO:0000313" key="2">
    <source>
        <dbReference type="EMBL" id="MED6143848.1"/>
    </source>
</evidence>
<organism evidence="2 3">
    <name type="scientific">Stylosanthes scabra</name>
    <dbReference type="NCBI Taxonomy" id="79078"/>
    <lineage>
        <taxon>Eukaryota</taxon>
        <taxon>Viridiplantae</taxon>
        <taxon>Streptophyta</taxon>
        <taxon>Embryophyta</taxon>
        <taxon>Tracheophyta</taxon>
        <taxon>Spermatophyta</taxon>
        <taxon>Magnoliopsida</taxon>
        <taxon>eudicotyledons</taxon>
        <taxon>Gunneridae</taxon>
        <taxon>Pentapetalae</taxon>
        <taxon>rosids</taxon>
        <taxon>fabids</taxon>
        <taxon>Fabales</taxon>
        <taxon>Fabaceae</taxon>
        <taxon>Papilionoideae</taxon>
        <taxon>50 kb inversion clade</taxon>
        <taxon>dalbergioids sensu lato</taxon>
        <taxon>Dalbergieae</taxon>
        <taxon>Pterocarpus clade</taxon>
        <taxon>Stylosanthes</taxon>
    </lineage>
</organism>
<gene>
    <name evidence="2" type="ORF">PIB30_009658</name>
</gene>
<feature type="region of interest" description="Disordered" evidence="1">
    <location>
        <begin position="36"/>
        <end position="75"/>
    </location>
</feature>
<proteinExistence type="predicted"/>
<reference evidence="2 3" key="1">
    <citation type="journal article" date="2023" name="Plants (Basel)">
        <title>Bridging the Gap: Combining Genomics and Transcriptomics Approaches to Understand Stylosanthes scabra, an Orphan Legume from the Brazilian Caatinga.</title>
        <authorList>
            <person name="Ferreira-Neto J.R.C."/>
            <person name="da Silva M.D."/>
            <person name="Binneck E."/>
            <person name="de Melo N.F."/>
            <person name="da Silva R.H."/>
            <person name="de Melo A.L.T.M."/>
            <person name="Pandolfi V."/>
            <person name="Bustamante F.O."/>
            <person name="Brasileiro-Vidal A.C."/>
            <person name="Benko-Iseppon A.M."/>
        </authorList>
    </citation>
    <scope>NUCLEOTIDE SEQUENCE [LARGE SCALE GENOMIC DNA]</scope>
    <source>
        <tissue evidence="2">Leaves</tissue>
    </source>
</reference>
<dbReference type="Proteomes" id="UP001341840">
    <property type="component" value="Unassembled WGS sequence"/>
</dbReference>
<keyword evidence="3" id="KW-1185">Reference proteome</keyword>
<feature type="compositionally biased region" description="Basic residues" evidence="1">
    <location>
        <begin position="36"/>
        <end position="48"/>
    </location>
</feature>
<protein>
    <submittedName>
        <fullName evidence="2">Uncharacterized protein</fullName>
    </submittedName>
</protein>
<evidence type="ECO:0000313" key="3">
    <source>
        <dbReference type="Proteomes" id="UP001341840"/>
    </source>
</evidence>